<dbReference type="EMBL" id="QGKY02000094">
    <property type="protein sequence ID" value="KAF2602173.1"/>
    <property type="molecule type" value="Genomic_DNA"/>
</dbReference>
<protein>
    <submittedName>
        <fullName evidence="2">Uncharacterized protein</fullName>
    </submittedName>
</protein>
<gene>
    <name evidence="3" type="ORF">DY000_02033419</name>
    <name evidence="2" type="ORF">F2Q70_00027256</name>
</gene>
<evidence type="ECO:0000313" key="2">
    <source>
        <dbReference type="EMBL" id="KAF2602173.1"/>
    </source>
</evidence>
<organism evidence="2">
    <name type="scientific">Brassica cretica</name>
    <name type="common">Mustard</name>
    <dbReference type="NCBI Taxonomy" id="69181"/>
    <lineage>
        <taxon>Eukaryota</taxon>
        <taxon>Viridiplantae</taxon>
        <taxon>Streptophyta</taxon>
        <taxon>Embryophyta</taxon>
        <taxon>Tracheophyta</taxon>
        <taxon>Spermatophyta</taxon>
        <taxon>Magnoliopsida</taxon>
        <taxon>eudicotyledons</taxon>
        <taxon>Gunneridae</taxon>
        <taxon>Pentapetalae</taxon>
        <taxon>rosids</taxon>
        <taxon>malvids</taxon>
        <taxon>Brassicales</taxon>
        <taxon>Brassicaceae</taxon>
        <taxon>Brassiceae</taxon>
        <taxon>Brassica</taxon>
    </lineage>
</organism>
<feature type="transmembrane region" description="Helical" evidence="1">
    <location>
        <begin position="12"/>
        <end position="32"/>
    </location>
</feature>
<sequence>MLESLDILETLVVAAVSVASVLLADLVACGAYRPYGVSARCSGCSGSSSTLVICASSDPLPFRYGGRLESVRRRCSSLSAVPRVDLTLVSSSRWTV</sequence>
<keyword evidence="1" id="KW-1133">Transmembrane helix</keyword>
<reference evidence="3" key="2">
    <citation type="submission" date="2019-12" db="EMBL/GenBank/DDBJ databases">
        <authorList>
            <person name="Studholme D.J."/>
            <person name="Sarris P."/>
        </authorList>
    </citation>
    <scope>NUCLEOTIDE SEQUENCE</scope>
    <source>
        <strain evidence="3">PFS-1207/04</strain>
        <tissue evidence="3">Leaf</tissue>
    </source>
</reference>
<evidence type="ECO:0000256" key="1">
    <source>
        <dbReference type="SAM" id="Phobius"/>
    </source>
</evidence>
<accession>A0A8S9L9D1</accession>
<keyword evidence="4" id="KW-1185">Reference proteome</keyword>
<dbReference type="Proteomes" id="UP000266723">
    <property type="component" value="Unassembled WGS sequence"/>
</dbReference>
<dbReference type="AlphaFoldDB" id="A0A8S9L9D1"/>
<name>A0A8S9L9D1_BRACR</name>
<comment type="caution">
    <text evidence="2">The sequence shown here is derived from an EMBL/GenBank/DDBJ whole genome shotgun (WGS) entry which is preliminary data.</text>
</comment>
<dbReference type="EMBL" id="QGKV02000649">
    <property type="protein sequence ID" value="KAF3575606.1"/>
    <property type="molecule type" value="Genomic_DNA"/>
</dbReference>
<proteinExistence type="predicted"/>
<reference evidence="2" key="1">
    <citation type="submission" date="2019-12" db="EMBL/GenBank/DDBJ databases">
        <title>Genome sequencing and annotation of Brassica cretica.</title>
        <authorList>
            <person name="Studholme D.J."/>
            <person name="Sarris P.F."/>
        </authorList>
    </citation>
    <scope>NUCLEOTIDE SEQUENCE</scope>
    <source>
        <strain evidence="2">PFS-102/07</strain>
        <tissue evidence="2">Leaf</tissue>
    </source>
</reference>
<keyword evidence="1" id="KW-0812">Transmembrane</keyword>
<keyword evidence="1" id="KW-0472">Membrane</keyword>
<evidence type="ECO:0000313" key="4">
    <source>
        <dbReference type="Proteomes" id="UP000266723"/>
    </source>
</evidence>
<reference evidence="3 4" key="3">
    <citation type="journal article" date="2020" name="BMC Genomics">
        <title>Intraspecific diversification of the crop wild relative Brassica cretica Lam. using demographic model selection.</title>
        <authorList>
            <person name="Kioukis A."/>
            <person name="Michalopoulou V.A."/>
            <person name="Briers L."/>
            <person name="Pirintsos S."/>
            <person name="Studholme D.J."/>
            <person name="Pavlidis P."/>
            <person name="Sarris P.F."/>
        </authorList>
    </citation>
    <scope>NUCLEOTIDE SEQUENCE [LARGE SCALE GENOMIC DNA]</scope>
    <source>
        <strain evidence="4">cv. PFS-1207/04</strain>
        <strain evidence="3">PFS-1207/04</strain>
    </source>
</reference>
<evidence type="ECO:0000313" key="3">
    <source>
        <dbReference type="EMBL" id="KAF3575606.1"/>
    </source>
</evidence>